<keyword evidence="4" id="KW-1185">Reference proteome</keyword>
<dbReference type="PROSITE" id="PS51806">
    <property type="entry name" value="DOG1"/>
    <property type="match status" value="1"/>
</dbReference>
<evidence type="ECO:0000313" key="4">
    <source>
        <dbReference type="Proteomes" id="UP000790787"/>
    </source>
</evidence>
<feature type="coiled-coil region" evidence="1">
    <location>
        <begin position="20"/>
        <end position="47"/>
    </location>
</feature>
<dbReference type="PANTHER" id="PTHR46354:SF1">
    <property type="entry name" value="PROTEIN RESPONSE TO ABA AND SALT 1-RELATED"/>
    <property type="match status" value="1"/>
</dbReference>
<feature type="domain" description="DOG1" evidence="2">
    <location>
        <begin position="13"/>
        <end position="235"/>
    </location>
</feature>
<reference evidence="5" key="3">
    <citation type="submission" date="2025-04" db="UniProtKB">
        <authorList>
            <consortium name="RefSeq"/>
        </authorList>
    </citation>
    <scope>IDENTIFICATION</scope>
</reference>
<dbReference type="Proteomes" id="UP000790787">
    <property type="component" value="Chromosome 12"/>
</dbReference>
<dbReference type="GeneID" id="107782927"/>
<name>A0A1S3Z573_TOBAC</name>
<evidence type="ECO:0000256" key="1">
    <source>
        <dbReference type="SAM" id="Coils"/>
    </source>
</evidence>
<dbReference type="EMBL" id="MK616134">
    <property type="protein sequence ID" value="QEO24689.1"/>
    <property type="molecule type" value="mRNA"/>
</dbReference>
<dbReference type="GO" id="GO:0006351">
    <property type="term" value="P:DNA-templated transcription"/>
    <property type="evidence" value="ECO:0007669"/>
    <property type="project" value="InterPro"/>
</dbReference>
<dbReference type="InterPro" id="IPR051886">
    <property type="entry name" value="Seed_Dev/Stress_Resp_Reg"/>
</dbReference>
<dbReference type="OMA" id="CPPWFTS"/>
<dbReference type="AlphaFoldDB" id="A0A1S3Z573"/>
<dbReference type="InterPro" id="IPR025422">
    <property type="entry name" value="TGA_domain"/>
</dbReference>
<dbReference type="KEGG" id="nta:107782927"/>
<gene>
    <name evidence="5" type="primary">LOC107782927</name>
    <name evidence="3" type="synonym">DRT1-T</name>
</gene>
<reference evidence="3" key="2">
    <citation type="journal article" date="2019" name="Plant Sci.">
        <title>Overexpression of NtabDOG1L promotes plant growth and enhances drought tolerance in Nicotiana tabacum.</title>
        <authorList>
            <person name="Zhang X."/>
            <person name="Wei X."/>
            <person name="Wang M."/>
            <person name="Zhu X."/>
            <person name="Zhao Y."/>
            <person name="Wei F."/>
            <person name="Xia Z."/>
        </authorList>
    </citation>
    <scope>NUCLEOTIDE SEQUENCE</scope>
    <source>
        <tissue evidence="3">Leaf</tissue>
    </source>
</reference>
<evidence type="ECO:0000313" key="5">
    <source>
        <dbReference type="RefSeq" id="XP_016459362.1"/>
    </source>
</evidence>
<dbReference type="RefSeq" id="XP_016459362.1">
    <property type="nucleotide sequence ID" value="XM_016603876.1"/>
</dbReference>
<protein>
    <submittedName>
        <fullName evidence="3">Drought tolerance 1-T</fullName>
    </submittedName>
    <submittedName>
        <fullName evidence="5">Transcription factor TGA7</fullName>
    </submittedName>
</protein>
<organism evidence="5">
    <name type="scientific">Nicotiana tabacum</name>
    <name type="common">Common tobacco</name>
    <dbReference type="NCBI Taxonomy" id="4097"/>
    <lineage>
        <taxon>Eukaryota</taxon>
        <taxon>Viridiplantae</taxon>
        <taxon>Streptophyta</taxon>
        <taxon>Embryophyta</taxon>
        <taxon>Tracheophyta</taxon>
        <taxon>Spermatophyta</taxon>
        <taxon>Magnoliopsida</taxon>
        <taxon>eudicotyledons</taxon>
        <taxon>Gunneridae</taxon>
        <taxon>Pentapetalae</taxon>
        <taxon>asterids</taxon>
        <taxon>lamiids</taxon>
        <taxon>Solanales</taxon>
        <taxon>Solanaceae</taxon>
        <taxon>Nicotianoideae</taxon>
        <taxon>Nicotianeae</taxon>
        <taxon>Nicotiana</taxon>
    </lineage>
</organism>
<dbReference type="Pfam" id="PF14144">
    <property type="entry name" value="DOG1"/>
    <property type="match status" value="1"/>
</dbReference>
<keyword evidence="1" id="KW-0175">Coiled coil</keyword>
<evidence type="ECO:0000259" key="2">
    <source>
        <dbReference type="PROSITE" id="PS51806"/>
    </source>
</evidence>
<evidence type="ECO:0000313" key="3">
    <source>
        <dbReference type="EMBL" id="QEO24689.1"/>
    </source>
</evidence>
<proteinExistence type="evidence at transcript level"/>
<dbReference type="PANTHER" id="PTHR46354">
    <property type="entry name" value="DOG1 DOMAIN-CONTAINING PROTEIN"/>
    <property type="match status" value="1"/>
</dbReference>
<sequence>MATTCTSRNPCLEANIDAYYENWLIQLENLLEKLNKVSASYDVFNEEAEENRSKLVTQVLDHYQEYYQEKFKATNENIFLLNSPPWYTSLERTFLWIAGFKPSMFFPTINYSIGQELTPEQGEKLKRLKSEIKREEKAIEKGMAKVQEKVAAPPIFELMKRGGLLVDGEASELETVIDGLKQSIMAVIEAAEHLRGAAVKKVLDILPPKQAVKLLAAVAQFHLQARKCGLRMDNQSARRVNEDFVH</sequence>
<dbReference type="STRING" id="4097.A0A1S3Z573"/>
<reference key="1">
    <citation type="journal article" date="2014" name="Nat. Commun.">
        <title>The tobacco genome sequence and its comparison with those of tomato and potato.</title>
        <authorList>
            <person name="Sierro N."/>
            <person name="Battey J.N."/>
            <person name="Ouadi S."/>
            <person name="Bakaher N."/>
            <person name="Bovet L."/>
            <person name="Willig A."/>
            <person name="Goepfert S."/>
            <person name="Peitsch M.C."/>
            <person name="Ivanov N.V."/>
        </authorList>
    </citation>
    <scope>NUCLEOTIDE SEQUENCE [LARGE SCALE GENOMIC DNA]</scope>
    <source>
        <strain>cv. TN90</strain>
    </source>
</reference>
<accession>A0A1S3Z573</accession>
<dbReference type="PaxDb" id="4097-A0A1S3Z573"/>
<dbReference type="OrthoDB" id="1889475at2759"/>
<dbReference type="GO" id="GO:0043565">
    <property type="term" value="F:sequence-specific DNA binding"/>
    <property type="evidence" value="ECO:0007669"/>
    <property type="project" value="InterPro"/>
</dbReference>